<accession>A0A7W5A132</accession>
<proteinExistence type="predicted"/>
<reference evidence="1 2" key="1">
    <citation type="submission" date="2020-08" db="EMBL/GenBank/DDBJ databases">
        <title>Genomic Encyclopedia of Type Strains, Phase III (KMG-III): the genomes of soil and plant-associated and newly described type strains.</title>
        <authorList>
            <person name="Whitman W."/>
        </authorList>
    </citation>
    <scope>NUCLEOTIDE SEQUENCE [LARGE SCALE GENOMIC DNA]</scope>
    <source>
        <strain evidence="1 2">CECT 3302</strain>
    </source>
</reference>
<dbReference type="AlphaFoldDB" id="A0A7W5A132"/>
<gene>
    <name evidence="1" type="ORF">FHS12_000439</name>
</gene>
<dbReference type="Proteomes" id="UP000577707">
    <property type="component" value="Unassembled WGS sequence"/>
</dbReference>
<comment type="caution">
    <text evidence="1">The sequence shown here is derived from an EMBL/GenBank/DDBJ whole genome shotgun (WGS) entry which is preliminary data.</text>
</comment>
<sequence length="107" mass="12127">MSWAVWIPSYKPLRNVQDRLRTVRERFEEGSELRAFVLMVVADGDVPHSEIGPEVDPPNADWPMSRRARLTVPDVNLTAIESSSWALGRAGEESVVAAERKPSDRRR</sequence>
<name>A0A7W5A132_9ACTN</name>
<keyword evidence="2" id="KW-1185">Reference proteome</keyword>
<evidence type="ECO:0000313" key="2">
    <source>
        <dbReference type="Proteomes" id="UP000577707"/>
    </source>
</evidence>
<evidence type="ECO:0000313" key="1">
    <source>
        <dbReference type="EMBL" id="MBB3087516.1"/>
    </source>
</evidence>
<dbReference type="EMBL" id="JACHXG010000001">
    <property type="protein sequence ID" value="MBB3087516.1"/>
    <property type="molecule type" value="Genomic_DNA"/>
</dbReference>
<organism evidence="1 2">
    <name type="scientific">Nocardioides albus</name>
    <dbReference type="NCBI Taxonomy" id="1841"/>
    <lineage>
        <taxon>Bacteria</taxon>
        <taxon>Bacillati</taxon>
        <taxon>Actinomycetota</taxon>
        <taxon>Actinomycetes</taxon>
        <taxon>Propionibacteriales</taxon>
        <taxon>Nocardioidaceae</taxon>
        <taxon>Nocardioides</taxon>
    </lineage>
</organism>
<protein>
    <submittedName>
        <fullName evidence="1">Uncharacterized protein</fullName>
    </submittedName>
</protein>